<feature type="transmembrane region" description="Helical" evidence="17">
    <location>
        <begin position="126"/>
        <end position="145"/>
    </location>
</feature>
<evidence type="ECO:0000256" key="3">
    <source>
        <dbReference type="ARBA" id="ARBA00009300"/>
    </source>
</evidence>
<keyword evidence="18" id="KW-1185">Reference proteome</keyword>
<comment type="catalytic activity">
    <reaction evidence="7">
        <text>12-hexadecanoyloxy-octadecanoate + H2O = 12-hydroxyoctadecanoate + hexadecanoate + H(+)</text>
        <dbReference type="Rhea" id="RHEA:52056"/>
        <dbReference type="ChEBI" id="CHEBI:7896"/>
        <dbReference type="ChEBI" id="CHEBI:15377"/>
        <dbReference type="ChEBI" id="CHEBI:15378"/>
        <dbReference type="ChEBI" id="CHEBI:83677"/>
        <dbReference type="ChEBI" id="CHEBI:84201"/>
    </reaction>
    <physiologicalReaction direction="left-to-right" evidence="7">
        <dbReference type="Rhea" id="RHEA:52057"/>
    </physiologicalReaction>
</comment>
<dbReference type="Proteomes" id="UP000515154">
    <property type="component" value="Linkage group LG12"/>
</dbReference>
<dbReference type="AlphaFoldDB" id="A0A7E6F7Z9"/>
<feature type="transmembrane region" description="Helical" evidence="17">
    <location>
        <begin position="197"/>
        <end position="222"/>
    </location>
</feature>
<evidence type="ECO:0000313" key="19">
    <source>
        <dbReference type="RefSeq" id="XP_036363884.1"/>
    </source>
</evidence>
<evidence type="ECO:0000256" key="9">
    <source>
        <dbReference type="ARBA" id="ARBA00047863"/>
    </source>
</evidence>
<protein>
    <submittedName>
        <fullName evidence="19">Androgen-induced gene 1 protein-like</fullName>
    </submittedName>
</protein>
<proteinExistence type="inferred from homology"/>
<feature type="transmembrane region" description="Helical" evidence="17">
    <location>
        <begin position="87"/>
        <end position="114"/>
    </location>
</feature>
<evidence type="ECO:0000256" key="2">
    <source>
        <dbReference type="ARBA" id="ARBA00004127"/>
    </source>
</evidence>
<evidence type="ECO:0000256" key="10">
    <source>
        <dbReference type="ARBA" id="ARBA00048680"/>
    </source>
</evidence>
<name>A0A7E6F7Z9_9MOLL</name>
<evidence type="ECO:0000256" key="8">
    <source>
        <dbReference type="ARBA" id="ARBA00047427"/>
    </source>
</evidence>
<evidence type="ECO:0000256" key="5">
    <source>
        <dbReference type="ARBA" id="ARBA00022989"/>
    </source>
</evidence>
<evidence type="ECO:0000256" key="14">
    <source>
        <dbReference type="ARBA" id="ARBA00049296"/>
    </source>
</evidence>
<reference evidence="19" key="1">
    <citation type="submission" date="2025-08" db="UniProtKB">
        <authorList>
            <consortium name="RefSeq"/>
        </authorList>
    </citation>
    <scope>IDENTIFICATION</scope>
</reference>
<dbReference type="RefSeq" id="XP_036363884.1">
    <property type="nucleotide sequence ID" value="XM_036507991.1"/>
</dbReference>
<sequence>MAKVLVTLFHLLCFLITGFGLYYDTFVVTYGWSVYAGKVRYATYWDIVLQTIYFGLALVSDIYNRNDFDKNNAFSNELYSKTKLKRLVRYISCGMAFPLGNFVCLSFWIIFFFHRELIYPSYLDDIIPWWLNHILHSVPIVLQWLDKFFYNQTYPKNGVIGILALTGCYQVWMVWIAHRTRTWIYPFLDYLPIWYRILFLACMWGCLAGFYFVGEFLHYIFWTRKSRKNVKLY</sequence>
<comment type="catalytic activity">
    <reaction evidence="10">
        <text>12-octadecanoyloxy-octadecanoate + H2O = 12-hydroxyoctadecanoate + octadecanoate + H(+)</text>
        <dbReference type="Rhea" id="RHEA:52080"/>
        <dbReference type="ChEBI" id="CHEBI:15377"/>
        <dbReference type="ChEBI" id="CHEBI:15378"/>
        <dbReference type="ChEBI" id="CHEBI:25629"/>
        <dbReference type="ChEBI" id="CHEBI:84201"/>
        <dbReference type="ChEBI" id="CHEBI:136330"/>
    </reaction>
    <physiologicalReaction direction="left-to-right" evidence="10">
        <dbReference type="Rhea" id="RHEA:52081"/>
    </physiologicalReaction>
</comment>
<evidence type="ECO:0000256" key="11">
    <source>
        <dbReference type="ARBA" id="ARBA00048701"/>
    </source>
</evidence>
<keyword evidence="6 17" id="KW-0472">Membrane</keyword>
<evidence type="ECO:0000256" key="1">
    <source>
        <dbReference type="ARBA" id="ARBA00000923"/>
    </source>
</evidence>
<evidence type="ECO:0000256" key="16">
    <source>
        <dbReference type="ARBA" id="ARBA00049428"/>
    </source>
</evidence>
<gene>
    <name evidence="19" type="primary">LOC115218140</name>
</gene>
<comment type="catalytic activity">
    <reaction evidence="11">
        <text>12-(9Z-octadecenoyloxy)-octadecanoate + H2O = 12-hydroxyoctadecanoate + (9Z)-octadecenoate + H(+)</text>
        <dbReference type="Rhea" id="RHEA:52060"/>
        <dbReference type="ChEBI" id="CHEBI:15377"/>
        <dbReference type="ChEBI" id="CHEBI:15378"/>
        <dbReference type="ChEBI" id="CHEBI:30823"/>
        <dbReference type="ChEBI" id="CHEBI:84201"/>
        <dbReference type="ChEBI" id="CHEBI:136302"/>
    </reaction>
    <physiologicalReaction direction="left-to-right" evidence="11">
        <dbReference type="Rhea" id="RHEA:52061"/>
    </physiologicalReaction>
</comment>
<keyword evidence="5 17" id="KW-1133">Transmembrane helix</keyword>
<comment type="catalytic activity">
    <reaction evidence="14">
        <text>13-(9Z-octadecenoyloxy)-octadecanoate + H2O = 13-hydroxy-octadecanoate + (9Z)-octadecenoate + H(+)</text>
        <dbReference type="Rhea" id="RHEA:52064"/>
        <dbReference type="ChEBI" id="CHEBI:15377"/>
        <dbReference type="ChEBI" id="CHEBI:15378"/>
        <dbReference type="ChEBI" id="CHEBI:30823"/>
        <dbReference type="ChEBI" id="CHEBI:136303"/>
        <dbReference type="ChEBI" id="CHEBI:136304"/>
    </reaction>
    <physiologicalReaction direction="left-to-right" evidence="14">
        <dbReference type="Rhea" id="RHEA:52065"/>
    </physiologicalReaction>
</comment>
<comment type="catalytic activity">
    <reaction evidence="13">
        <text>9-octadecanoyloxy-octadecanoate + H2O = 9-hydroxy-octadecanoate + octadecanoate + H(+)</text>
        <dbReference type="Rhea" id="RHEA:52096"/>
        <dbReference type="ChEBI" id="CHEBI:15377"/>
        <dbReference type="ChEBI" id="CHEBI:15378"/>
        <dbReference type="ChEBI" id="CHEBI:25629"/>
        <dbReference type="ChEBI" id="CHEBI:136286"/>
        <dbReference type="ChEBI" id="CHEBI:136373"/>
    </reaction>
    <physiologicalReaction direction="left-to-right" evidence="13">
        <dbReference type="Rhea" id="RHEA:52097"/>
    </physiologicalReaction>
</comment>
<comment type="similarity">
    <text evidence="3">Belongs to the AIG1 family.</text>
</comment>
<dbReference type="GO" id="GO:0016020">
    <property type="term" value="C:membrane"/>
    <property type="evidence" value="ECO:0007669"/>
    <property type="project" value="InterPro"/>
</dbReference>
<comment type="catalytic activity">
    <reaction evidence="8">
        <text>13-octadecanoyloxy-octadecanoate + H2O = 13-hydroxy-octadecanoate + octadecanoate + H(+)</text>
        <dbReference type="Rhea" id="RHEA:52084"/>
        <dbReference type="ChEBI" id="CHEBI:15377"/>
        <dbReference type="ChEBI" id="CHEBI:15378"/>
        <dbReference type="ChEBI" id="CHEBI:25629"/>
        <dbReference type="ChEBI" id="CHEBI:136304"/>
        <dbReference type="ChEBI" id="CHEBI:136335"/>
    </reaction>
    <physiologicalReaction direction="left-to-right" evidence="8">
        <dbReference type="Rhea" id="RHEA:52085"/>
    </physiologicalReaction>
</comment>
<evidence type="ECO:0000256" key="12">
    <source>
        <dbReference type="ARBA" id="ARBA00048800"/>
    </source>
</evidence>
<comment type="catalytic activity">
    <reaction evidence="9">
        <text>9-hexadecanoyloxy-octadecanoate + H2O = 9-hydroxy-octadecanoate + hexadecanoate + H(+)</text>
        <dbReference type="Rhea" id="RHEA:52052"/>
        <dbReference type="ChEBI" id="CHEBI:7896"/>
        <dbReference type="ChEBI" id="CHEBI:15377"/>
        <dbReference type="ChEBI" id="CHEBI:15378"/>
        <dbReference type="ChEBI" id="CHEBI:83670"/>
        <dbReference type="ChEBI" id="CHEBI:136286"/>
    </reaction>
    <physiologicalReaction direction="left-to-right" evidence="9">
        <dbReference type="Rhea" id="RHEA:52053"/>
    </physiologicalReaction>
</comment>
<evidence type="ECO:0000256" key="4">
    <source>
        <dbReference type="ARBA" id="ARBA00022692"/>
    </source>
</evidence>
<dbReference type="InterPro" id="IPR006838">
    <property type="entry name" value="ADTRP_AIG1"/>
</dbReference>
<comment type="catalytic activity">
    <reaction evidence="15">
        <text>13-(9Z-hexadecenoyloxy)-octadecanoate + H2O = 13-hydroxy-octadecanoate + (9Z)-hexadecenoate + H(+)</text>
        <dbReference type="Rhea" id="RHEA:52076"/>
        <dbReference type="ChEBI" id="CHEBI:15377"/>
        <dbReference type="ChEBI" id="CHEBI:15378"/>
        <dbReference type="ChEBI" id="CHEBI:32372"/>
        <dbReference type="ChEBI" id="CHEBI:136304"/>
        <dbReference type="ChEBI" id="CHEBI:136315"/>
    </reaction>
    <physiologicalReaction direction="left-to-right" evidence="15">
        <dbReference type="Rhea" id="RHEA:52077"/>
    </physiologicalReaction>
</comment>
<accession>A0A7E6F7Z9</accession>
<dbReference type="KEGG" id="osn:115218140"/>
<dbReference type="PANTHER" id="PTHR10989:SF16">
    <property type="entry name" value="AT02829P-RELATED"/>
    <property type="match status" value="1"/>
</dbReference>
<comment type="catalytic activity">
    <reaction evidence="16">
        <text>12-(9Z-hexadecenoyloxy)-octadecanoate + H2O = 12-hydroxyoctadecanoate + (9Z)-hexadecenoate + H(+)</text>
        <dbReference type="Rhea" id="RHEA:52072"/>
        <dbReference type="ChEBI" id="CHEBI:15377"/>
        <dbReference type="ChEBI" id="CHEBI:15378"/>
        <dbReference type="ChEBI" id="CHEBI:32372"/>
        <dbReference type="ChEBI" id="CHEBI:84201"/>
        <dbReference type="ChEBI" id="CHEBI:136312"/>
    </reaction>
    <physiologicalReaction direction="left-to-right" evidence="16">
        <dbReference type="Rhea" id="RHEA:52073"/>
    </physiologicalReaction>
</comment>
<evidence type="ECO:0000256" key="17">
    <source>
        <dbReference type="SAM" id="Phobius"/>
    </source>
</evidence>
<comment type="catalytic activity">
    <reaction evidence="1">
        <text>9-(9Z-hexadecenoyloxy)-octadecanoate + H2O = (9Z)-hexadecenoate + 9-hydroxy-octadecanoate + H(+)</text>
        <dbReference type="Rhea" id="RHEA:52068"/>
        <dbReference type="ChEBI" id="CHEBI:15377"/>
        <dbReference type="ChEBI" id="CHEBI:15378"/>
        <dbReference type="ChEBI" id="CHEBI:32372"/>
        <dbReference type="ChEBI" id="CHEBI:136286"/>
        <dbReference type="ChEBI" id="CHEBI:136309"/>
    </reaction>
    <physiologicalReaction direction="left-to-right" evidence="1">
        <dbReference type="Rhea" id="RHEA:52069"/>
    </physiologicalReaction>
</comment>
<feature type="transmembrane region" description="Helical" evidence="17">
    <location>
        <begin position="157"/>
        <end position="177"/>
    </location>
</feature>
<dbReference type="Pfam" id="PF04750">
    <property type="entry name" value="Far-17a_AIG1"/>
    <property type="match status" value="1"/>
</dbReference>
<comment type="catalytic activity">
    <reaction evidence="12">
        <text>9-(9Z-octadecenoyloxy)-octadecanoate + H2O = 9-hydroxy-octadecanoate + (9Z)-octadecenoate + H(+)</text>
        <dbReference type="Rhea" id="RHEA:52048"/>
        <dbReference type="ChEBI" id="CHEBI:15377"/>
        <dbReference type="ChEBI" id="CHEBI:15378"/>
        <dbReference type="ChEBI" id="CHEBI:30823"/>
        <dbReference type="ChEBI" id="CHEBI:136282"/>
        <dbReference type="ChEBI" id="CHEBI:136286"/>
    </reaction>
    <physiologicalReaction direction="left-to-right" evidence="12">
        <dbReference type="Rhea" id="RHEA:52049"/>
    </physiologicalReaction>
</comment>
<feature type="transmembrane region" description="Helical" evidence="17">
    <location>
        <begin position="44"/>
        <end position="63"/>
    </location>
</feature>
<evidence type="ECO:0000256" key="7">
    <source>
        <dbReference type="ARBA" id="ARBA00047368"/>
    </source>
</evidence>
<evidence type="ECO:0000313" key="18">
    <source>
        <dbReference type="Proteomes" id="UP000515154"/>
    </source>
</evidence>
<dbReference type="GO" id="GO:0012505">
    <property type="term" value="C:endomembrane system"/>
    <property type="evidence" value="ECO:0007669"/>
    <property type="project" value="UniProtKB-SubCell"/>
</dbReference>
<evidence type="ECO:0000256" key="15">
    <source>
        <dbReference type="ARBA" id="ARBA00049322"/>
    </source>
</evidence>
<evidence type="ECO:0000256" key="13">
    <source>
        <dbReference type="ARBA" id="ARBA00049221"/>
    </source>
</evidence>
<organism evidence="18 19">
    <name type="scientific">Octopus sinensis</name>
    <name type="common">East Asian common octopus</name>
    <dbReference type="NCBI Taxonomy" id="2607531"/>
    <lineage>
        <taxon>Eukaryota</taxon>
        <taxon>Metazoa</taxon>
        <taxon>Spiralia</taxon>
        <taxon>Lophotrochozoa</taxon>
        <taxon>Mollusca</taxon>
        <taxon>Cephalopoda</taxon>
        <taxon>Coleoidea</taxon>
        <taxon>Octopodiformes</taxon>
        <taxon>Octopoda</taxon>
        <taxon>Incirrata</taxon>
        <taxon>Octopodidae</taxon>
        <taxon>Octopus</taxon>
    </lineage>
</organism>
<keyword evidence="4 17" id="KW-0812">Transmembrane</keyword>
<comment type="subcellular location">
    <subcellularLocation>
        <location evidence="2">Endomembrane system</location>
        <topology evidence="2">Multi-pass membrane protein</topology>
    </subcellularLocation>
</comment>
<evidence type="ECO:0000256" key="6">
    <source>
        <dbReference type="ARBA" id="ARBA00023136"/>
    </source>
</evidence>
<dbReference type="PANTHER" id="PTHR10989">
    <property type="entry name" value="ANDROGEN-INDUCED PROTEIN 1-RELATED"/>
    <property type="match status" value="1"/>
</dbReference>